<keyword evidence="2" id="KW-0805">Transcription regulation</keyword>
<reference evidence="6" key="2">
    <citation type="submission" date="2020-09" db="EMBL/GenBank/DDBJ databases">
        <authorList>
            <person name="Sun Q."/>
            <person name="Zhou Y."/>
        </authorList>
    </citation>
    <scope>NUCLEOTIDE SEQUENCE</scope>
    <source>
        <strain evidence="6">CGMCC 1.10998</strain>
    </source>
</reference>
<dbReference type="SUPFAM" id="SSF46785">
    <property type="entry name" value="Winged helix' DNA-binding domain"/>
    <property type="match status" value="1"/>
</dbReference>
<dbReference type="InterPro" id="IPR050950">
    <property type="entry name" value="HTH-type_LysR_regulators"/>
</dbReference>
<name>A0A916XF68_9BURK</name>
<evidence type="ECO:0000259" key="5">
    <source>
        <dbReference type="PROSITE" id="PS50931"/>
    </source>
</evidence>
<dbReference type="InterPro" id="IPR036388">
    <property type="entry name" value="WH-like_DNA-bd_sf"/>
</dbReference>
<evidence type="ECO:0000256" key="3">
    <source>
        <dbReference type="ARBA" id="ARBA00023125"/>
    </source>
</evidence>
<dbReference type="Pfam" id="PF00126">
    <property type="entry name" value="HTH_1"/>
    <property type="match status" value="1"/>
</dbReference>
<dbReference type="GO" id="GO:0003700">
    <property type="term" value="F:DNA-binding transcription factor activity"/>
    <property type="evidence" value="ECO:0007669"/>
    <property type="project" value="InterPro"/>
</dbReference>
<dbReference type="FunFam" id="1.10.10.10:FF:000001">
    <property type="entry name" value="LysR family transcriptional regulator"/>
    <property type="match status" value="1"/>
</dbReference>
<evidence type="ECO:0000313" key="7">
    <source>
        <dbReference type="Proteomes" id="UP000637423"/>
    </source>
</evidence>
<dbReference type="InterPro" id="IPR005119">
    <property type="entry name" value="LysR_subst-bd"/>
</dbReference>
<dbReference type="PROSITE" id="PS50931">
    <property type="entry name" value="HTH_LYSR"/>
    <property type="match status" value="1"/>
</dbReference>
<dbReference type="SUPFAM" id="SSF53850">
    <property type="entry name" value="Periplasmic binding protein-like II"/>
    <property type="match status" value="1"/>
</dbReference>
<dbReference type="Proteomes" id="UP000637423">
    <property type="component" value="Unassembled WGS sequence"/>
</dbReference>
<organism evidence="6 7">
    <name type="scientific">Undibacterium terreum</name>
    <dbReference type="NCBI Taxonomy" id="1224302"/>
    <lineage>
        <taxon>Bacteria</taxon>
        <taxon>Pseudomonadati</taxon>
        <taxon>Pseudomonadota</taxon>
        <taxon>Betaproteobacteria</taxon>
        <taxon>Burkholderiales</taxon>
        <taxon>Oxalobacteraceae</taxon>
        <taxon>Undibacterium</taxon>
    </lineage>
</organism>
<dbReference type="PRINTS" id="PR00039">
    <property type="entry name" value="HTHLYSR"/>
</dbReference>
<dbReference type="EMBL" id="BMED01000001">
    <property type="protein sequence ID" value="GGC68877.1"/>
    <property type="molecule type" value="Genomic_DNA"/>
</dbReference>
<dbReference type="GO" id="GO:0005829">
    <property type="term" value="C:cytosol"/>
    <property type="evidence" value="ECO:0007669"/>
    <property type="project" value="TreeGrafter"/>
</dbReference>
<evidence type="ECO:0000256" key="2">
    <source>
        <dbReference type="ARBA" id="ARBA00023015"/>
    </source>
</evidence>
<sequence>MSANISTRLLYAFLALDELKHFTRAAERCHVSQSAFSVMIQKLEAAVGARLFERDTRNVTLTPEGKLFADVARSLIAEIESAFADMTEYVEKRRGRVAIAALPSLAANGLPAVIAAYKKLFPGVTVTLHDVLSDQCLALLRQGKADLALTAPGPNVQEFEASTLCSDPFYLVCRRDHKLAKKRRIQLSDLAGCELIHLARSTSVRQHVDKLLADVATIHTGLEAEHLATVAGLVEQGLGVSLVPELTLFQFRQLNLVAIPVETEGLVRPILIVKRKSESLSIAAQAMQDMIIKELGENRATDQGSKKTRYRQV</sequence>
<dbReference type="InterPro" id="IPR000847">
    <property type="entry name" value="LysR_HTH_N"/>
</dbReference>
<feature type="domain" description="HTH lysR-type" evidence="5">
    <location>
        <begin position="5"/>
        <end position="62"/>
    </location>
</feature>
<gene>
    <name evidence="6" type="ORF">GCM10011396_14830</name>
</gene>
<dbReference type="Gene3D" id="3.40.190.290">
    <property type="match status" value="1"/>
</dbReference>
<evidence type="ECO:0000313" key="6">
    <source>
        <dbReference type="EMBL" id="GGC68877.1"/>
    </source>
</evidence>
<comment type="similarity">
    <text evidence="1">Belongs to the LysR transcriptional regulatory family.</text>
</comment>
<dbReference type="InterPro" id="IPR036390">
    <property type="entry name" value="WH_DNA-bd_sf"/>
</dbReference>
<comment type="caution">
    <text evidence="6">The sequence shown here is derived from an EMBL/GenBank/DDBJ whole genome shotgun (WGS) entry which is preliminary data.</text>
</comment>
<reference evidence="6" key="1">
    <citation type="journal article" date="2014" name="Int. J. Syst. Evol. Microbiol.">
        <title>Complete genome sequence of Corynebacterium casei LMG S-19264T (=DSM 44701T), isolated from a smear-ripened cheese.</title>
        <authorList>
            <consortium name="US DOE Joint Genome Institute (JGI-PGF)"/>
            <person name="Walter F."/>
            <person name="Albersmeier A."/>
            <person name="Kalinowski J."/>
            <person name="Ruckert C."/>
        </authorList>
    </citation>
    <scope>NUCLEOTIDE SEQUENCE</scope>
    <source>
        <strain evidence="6">CGMCC 1.10998</strain>
    </source>
</reference>
<keyword evidence="3" id="KW-0238">DNA-binding</keyword>
<dbReference type="PANTHER" id="PTHR30419:SF8">
    <property type="entry name" value="NITROGEN ASSIMILATION TRANSCRIPTIONAL ACTIVATOR-RELATED"/>
    <property type="match status" value="1"/>
</dbReference>
<dbReference type="Pfam" id="PF03466">
    <property type="entry name" value="LysR_substrate"/>
    <property type="match status" value="1"/>
</dbReference>
<dbReference type="RefSeq" id="WP_188565275.1">
    <property type="nucleotide sequence ID" value="NZ_BMED01000001.1"/>
</dbReference>
<proteinExistence type="inferred from homology"/>
<dbReference type="PANTHER" id="PTHR30419">
    <property type="entry name" value="HTH-TYPE TRANSCRIPTIONAL REGULATOR YBHD"/>
    <property type="match status" value="1"/>
</dbReference>
<dbReference type="CDD" id="cd08440">
    <property type="entry name" value="PBP2_LTTR_like_4"/>
    <property type="match status" value="1"/>
</dbReference>
<keyword evidence="4" id="KW-0804">Transcription</keyword>
<keyword evidence="7" id="KW-1185">Reference proteome</keyword>
<dbReference type="GO" id="GO:0003677">
    <property type="term" value="F:DNA binding"/>
    <property type="evidence" value="ECO:0007669"/>
    <property type="project" value="UniProtKB-KW"/>
</dbReference>
<dbReference type="Gene3D" id="1.10.10.10">
    <property type="entry name" value="Winged helix-like DNA-binding domain superfamily/Winged helix DNA-binding domain"/>
    <property type="match status" value="1"/>
</dbReference>
<evidence type="ECO:0000256" key="1">
    <source>
        <dbReference type="ARBA" id="ARBA00009437"/>
    </source>
</evidence>
<evidence type="ECO:0000256" key="4">
    <source>
        <dbReference type="ARBA" id="ARBA00023163"/>
    </source>
</evidence>
<dbReference type="AlphaFoldDB" id="A0A916XF68"/>
<accession>A0A916XF68</accession>
<protein>
    <submittedName>
        <fullName evidence="6">LysR family transcriptional regulator</fullName>
    </submittedName>
</protein>